<proteinExistence type="predicted"/>
<sequence length="181" mass="19948">NEALGGARILYDAAGSERNIRAAAHVVAQAFRSVDGNLGRANQFLTYQRFGPQGPDGKPNTPDDVRANHLAAARYPPSNPARDKRFAEAVKSCPNNYQGYRSKAFLYVYWGKPKESAQHFRLAFKACADKVVPTACHELVLIGMKAYKSSFFGLDQIFEYISFGPKGKSGKENIADPFRGL</sequence>
<comment type="caution">
    <text evidence="1">The sequence shown here is derived from an EMBL/GenBank/DDBJ whole genome shotgun (WGS) entry which is preliminary data.</text>
</comment>
<dbReference type="AlphaFoldDB" id="X0TVW5"/>
<reference evidence="1" key="1">
    <citation type="journal article" date="2014" name="Front. Microbiol.">
        <title>High frequency of phylogenetically diverse reductive dehalogenase-homologous genes in deep subseafloor sedimentary metagenomes.</title>
        <authorList>
            <person name="Kawai M."/>
            <person name="Futagami T."/>
            <person name="Toyoda A."/>
            <person name="Takaki Y."/>
            <person name="Nishi S."/>
            <person name="Hori S."/>
            <person name="Arai W."/>
            <person name="Tsubouchi T."/>
            <person name="Morono Y."/>
            <person name="Uchiyama I."/>
            <person name="Ito T."/>
            <person name="Fujiyama A."/>
            <person name="Inagaki F."/>
            <person name="Takami H."/>
        </authorList>
    </citation>
    <scope>NUCLEOTIDE SEQUENCE</scope>
    <source>
        <strain evidence="1">Expedition CK06-06</strain>
    </source>
</reference>
<protein>
    <submittedName>
        <fullName evidence="1">Uncharacterized protein</fullName>
    </submittedName>
</protein>
<accession>X0TVW5</accession>
<name>X0TVW5_9ZZZZ</name>
<evidence type="ECO:0000313" key="1">
    <source>
        <dbReference type="EMBL" id="GAF97733.1"/>
    </source>
</evidence>
<gene>
    <name evidence="1" type="ORF">S01H1_28512</name>
</gene>
<dbReference type="EMBL" id="BARS01017432">
    <property type="protein sequence ID" value="GAF97733.1"/>
    <property type="molecule type" value="Genomic_DNA"/>
</dbReference>
<feature type="non-terminal residue" evidence="1">
    <location>
        <position position="1"/>
    </location>
</feature>
<organism evidence="1">
    <name type="scientific">marine sediment metagenome</name>
    <dbReference type="NCBI Taxonomy" id="412755"/>
    <lineage>
        <taxon>unclassified sequences</taxon>
        <taxon>metagenomes</taxon>
        <taxon>ecological metagenomes</taxon>
    </lineage>
</organism>